<gene>
    <name evidence="2" type="ORF">GQN54_12635</name>
</gene>
<dbReference type="AlphaFoldDB" id="A0A6N9NPC2"/>
<dbReference type="Pfam" id="PF13557">
    <property type="entry name" value="Phenol_MetA_deg"/>
    <property type="match status" value="1"/>
</dbReference>
<protein>
    <recommendedName>
        <fullName evidence="4">Transporter</fullName>
    </recommendedName>
</protein>
<evidence type="ECO:0000313" key="2">
    <source>
        <dbReference type="EMBL" id="NBG66967.1"/>
    </source>
</evidence>
<keyword evidence="3" id="KW-1185">Reference proteome</keyword>
<dbReference type="InterPro" id="IPR025737">
    <property type="entry name" value="FApF"/>
</dbReference>
<dbReference type="Proteomes" id="UP000470771">
    <property type="component" value="Unassembled WGS sequence"/>
</dbReference>
<organism evidence="2 3">
    <name type="scientific">Acidiluteibacter ferrifornacis</name>
    <dbReference type="NCBI Taxonomy" id="2692424"/>
    <lineage>
        <taxon>Bacteria</taxon>
        <taxon>Pseudomonadati</taxon>
        <taxon>Bacteroidota</taxon>
        <taxon>Flavobacteriia</taxon>
        <taxon>Flavobacteriales</taxon>
        <taxon>Cryomorphaceae</taxon>
        <taxon>Acidiluteibacter</taxon>
    </lineage>
</organism>
<proteinExistence type="predicted"/>
<evidence type="ECO:0000313" key="3">
    <source>
        <dbReference type="Proteomes" id="UP000470771"/>
    </source>
</evidence>
<comment type="caution">
    <text evidence="2">The sequence shown here is derived from an EMBL/GenBank/DDBJ whole genome shotgun (WGS) entry which is preliminary data.</text>
</comment>
<feature type="chain" id="PRO_5026674272" description="Transporter" evidence="1">
    <location>
        <begin position="25"/>
        <end position="331"/>
    </location>
</feature>
<feature type="signal peptide" evidence="1">
    <location>
        <begin position="1"/>
        <end position="24"/>
    </location>
</feature>
<evidence type="ECO:0000256" key="1">
    <source>
        <dbReference type="SAM" id="SignalP"/>
    </source>
</evidence>
<dbReference type="RefSeq" id="WP_160633918.1">
    <property type="nucleotide sequence ID" value="NZ_WWNE01000012.1"/>
</dbReference>
<reference evidence="2 3" key="1">
    <citation type="submission" date="2019-12" db="EMBL/GenBank/DDBJ databases">
        <authorList>
            <person name="Zhao J."/>
        </authorList>
    </citation>
    <scope>NUCLEOTIDE SEQUENCE [LARGE SCALE GENOMIC DNA]</scope>
    <source>
        <strain evidence="2 3">S-15</strain>
    </source>
</reference>
<evidence type="ECO:0008006" key="4">
    <source>
        <dbReference type="Google" id="ProtNLM"/>
    </source>
</evidence>
<accession>A0A6N9NPC2</accession>
<sequence length="331" mass="37698">MKVKKALSVLAFVALILLSEVAVSCDLCSIYVGIRPDDYKNSFGMVHRYRSFARDYQATIPITTLDKHGAQYSTEPYSLEEVYNSYDLWFKYFLNPRVQIDASMSFSDNYLGKNDSMTNSISGPGDLLILSKYQVYNSKLCNDTSDWIKRFTVGAGIKLPTGTYNKTYLNYPVTSTTKGITYGDPETILDPHLQSGSGSVDFILMMEGILMIQNIGINTNMSYKINTTNKNNFRFANRFNFNPSLFYVKQFKEVRLMPTIGAAYERSNRDKDNGVDYIASGGETLFGNFGLTLFYKKISIGTTYFTPLLETLYDNQLNNQMRLISELNYYF</sequence>
<name>A0A6N9NPC2_9FLAO</name>
<keyword evidence="1" id="KW-0732">Signal</keyword>
<dbReference type="EMBL" id="WWNE01000012">
    <property type="protein sequence ID" value="NBG66967.1"/>
    <property type="molecule type" value="Genomic_DNA"/>
</dbReference>